<keyword evidence="1" id="KW-0472">Membrane</keyword>
<keyword evidence="3" id="KW-1185">Reference proteome</keyword>
<name>A0A3M8T1P5_9ACTN</name>
<organism evidence="2 3">
    <name type="scientific">Streptomyces botrytidirepellens</name>
    <dbReference type="NCBI Taxonomy" id="2486417"/>
    <lineage>
        <taxon>Bacteria</taxon>
        <taxon>Bacillati</taxon>
        <taxon>Actinomycetota</taxon>
        <taxon>Actinomycetes</taxon>
        <taxon>Kitasatosporales</taxon>
        <taxon>Streptomycetaceae</taxon>
        <taxon>Streptomyces</taxon>
    </lineage>
</organism>
<dbReference type="EMBL" id="RIBZ01000826">
    <property type="protein sequence ID" value="RNF86943.1"/>
    <property type="molecule type" value="Genomic_DNA"/>
</dbReference>
<dbReference type="Proteomes" id="UP000275401">
    <property type="component" value="Unassembled WGS sequence"/>
</dbReference>
<keyword evidence="1" id="KW-1133">Transmembrane helix</keyword>
<reference evidence="2 3" key="1">
    <citation type="submission" date="2018-11" db="EMBL/GenBank/DDBJ databases">
        <title>The Potential of Streptomyces as Biocontrol Agents against the Tomato grey mould, Botrytis cinerea (Gray mold) Frontiers in Microbiology.</title>
        <authorList>
            <person name="Li D."/>
        </authorList>
    </citation>
    <scope>NUCLEOTIDE SEQUENCE [LARGE SCALE GENOMIC DNA]</scope>
    <source>
        <strain evidence="2 3">NEAU-LD23</strain>
    </source>
</reference>
<dbReference type="AlphaFoldDB" id="A0A3M8T1P5"/>
<evidence type="ECO:0000313" key="2">
    <source>
        <dbReference type="EMBL" id="RNF86943.1"/>
    </source>
</evidence>
<keyword evidence="1" id="KW-0812">Transmembrane</keyword>
<evidence type="ECO:0000313" key="3">
    <source>
        <dbReference type="Proteomes" id="UP000275401"/>
    </source>
</evidence>
<comment type="caution">
    <text evidence="2">The sequence shown here is derived from an EMBL/GenBank/DDBJ whole genome shotgun (WGS) entry which is preliminary data.</text>
</comment>
<evidence type="ECO:0000256" key="1">
    <source>
        <dbReference type="SAM" id="Phobius"/>
    </source>
</evidence>
<accession>A0A3M8T1P5</accession>
<gene>
    <name evidence="2" type="ORF">EEJ42_42710</name>
</gene>
<protein>
    <submittedName>
        <fullName evidence="2">Uncharacterized protein</fullName>
    </submittedName>
</protein>
<sequence length="139" mass="15798">MMATLVVKVVVAAVAALLAVWARYRLQQRNDRRKEGQTERQEDTQPAVDVLVEIERTIDEPPTTSTPEILAQLSRRLRQAEDDAPEEVQPSLARVGGRLDSYRSTWAVHEGTPPLSAAEDLRTAIRRAREAIRTYRRMH</sequence>
<feature type="transmembrane region" description="Helical" evidence="1">
    <location>
        <begin position="6"/>
        <end position="24"/>
    </location>
</feature>
<proteinExistence type="predicted"/>